<evidence type="ECO:0000256" key="4">
    <source>
        <dbReference type="SAM" id="MobiDB-lite"/>
    </source>
</evidence>
<dbReference type="Proteomes" id="UP000282386">
    <property type="component" value="Chromosome"/>
</dbReference>
<dbReference type="SUPFAM" id="SSF69304">
    <property type="entry name" value="Tricorn protease N-terminal domain"/>
    <property type="match status" value="1"/>
</dbReference>
<organism evidence="7 8">
    <name type="scientific">Rothia aeria</name>
    <dbReference type="NCBI Taxonomy" id="172042"/>
    <lineage>
        <taxon>Bacteria</taxon>
        <taxon>Bacillati</taxon>
        <taxon>Actinomycetota</taxon>
        <taxon>Actinomycetes</taxon>
        <taxon>Micrococcales</taxon>
        <taxon>Micrococcaceae</taxon>
        <taxon>Rothia</taxon>
    </lineage>
</organism>
<dbReference type="InterPro" id="IPR056823">
    <property type="entry name" value="TEN-like_YD-shell"/>
</dbReference>
<feature type="region of interest" description="Disordered" evidence="4">
    <location>
        <begin position="97"/>
        <end position="122"/>
    </location>
</feature>
<dbReference type="InterPro" id="IPR006530">
    <property type="entry name" value="YD"/>
</dbReference>
<keyword evidence="3" id="KW-0378">Hydrolase</keyword>
<reference evidence="7 8" key="1">
    <citation type="submission" date="2018-12" db="EMBL/GenBank/DDBJ databases">
        <authorList>
            <consortium name="Pathogen Informatics"/>
        </authorList>
    </citation>
    <scope>NUCLEOTIDE SEQUENCE [LARGE SCALE GENOMIC DNA]</scope>
    <source>
        <strain evidence="7 8">NCTC10207</strain>
    </source>
</reference>
<dbReference type="Pfam" id="PF05593">
    <property type="entry name" value="RHS_repeat"/>
    <property type="match status" value="2"/>
</dbReference>
<evidence type="ECO:0000256" key="2">
    <source>
        <dbReference type="ARBA" id="ARBA00022737"/>
    </source>
</evidence>
<dbReference type="GO" id="GO:0004540">
    <property type="term" value="F:RNA nuclease activity"/>
    <property type="evidence" value="ECO:0007669"/>
    <property type="project" value="InterPro"/>
</dbReference>
<feature type="compositionally biased region" description="Basic and acidic residues" evidence="4">
    <location>
        <begin position="2352"/>
        <end position="2372"/>
    </location>
</feature>
<feature type="region of interest" description="Disordered" evidence="4">
    <location>
        <begin position="2346"/>
        <end position="2372"/>
    </location>
</feature>
<name>A0A7Z9D7T5_9MICC</name>
<dbReference type="PANTHER" id="PTHR32305">
    <property type="match status" value="1"/>
</dbReference>
<evidence type="ECO:0000256" key="3">
    <source>
        <dbReference type="ARBA" id="ARBA00022801"/>
    </source>
</evidence>
<gene>
    <name evidence="7" type="primary">wapA_4</name>
    <name evidence="7" type="ORF">NCTC10207_02003</name>
</gene>
<dbReference type="InterPro" id="IPR050708">
    <property type="entry name" value="T6SS_VgrG/RHS"/>
</dbReference>
<evidence type="ECO:0000259" key="6">
    <source>
        <dbReference type="Pfam" id="PF25023"/>
    </source>
</evidence>
<evidence type="ECO:0000313" key="8">
    <source>
        <dbReference type="Proteomes" id="UP000282386"/>
    </source>
</evidence>
<dbReference type="InterPro" id="IPR045351">
    <property type="entry name" value="DUF6531"/>
</dbReference>
<evidence type="ECO:0000313" key="7">
    <source>
        <dbReference type="EMBL" id="VEI24281.1"/>
    </source>
</evidence>
<sequence>MSELPFHPNTRDIHFKQVEAAAFANTFDSAASKLEDFQGKIRVEAEKAGKEFKGKYGELFTANYNQCIDDAHRLAEACRRAAKAVRQIAHAAYIEQENRRKAREAEADKGNQSKINNGRGKDRVSSYYAKPAYVASEEPTIVVNSDASGDGNYIADNSLSRSAVMAADSGRSTGVSSADPEALEMYTLFVLGTLNPEMQQSFSAISTKYDSYLEDCQWGQLIIDGLLLATQEWLLDNENDADWINQVAYAFRKAGSDGSMSLADAALTESIKQAGLSSGRKKLHIPDVAVFGANPTSGYALDPVNVANGNFIEEEKDLSLGALSLVRMYNSMAAVGSKDAVDGYRAPSGAFGPGWYAVTDTHLAFTESGAVWVNREGRHIFFARSGAGFDRAAGEPWWLNRYSTSPVPTEKENCDTDAAAREKYAHAGYEAVTTLATQNSGEVATPDFFVVSNNTGVRHYYTLTGTWLGSWSGDISSTLAAVYEYANTGTEDLADTTTVRLSAIMGSGNTRINLYYGPVFNSNDVRVVAASTAVHRVEYLYDTAGHLCSACTYNVAGENNSELGELVASRTYTHTEQHLITTVTGTGGVREVTNIYGDTEHLGRVTQQVTEHGRVVDYTYLPGGITQATTSKNKDFEENGTNSPCEQDIVQPHPNIWVSDESGRLVSVTSAEGARTWFAYDEFGNRIAGSGPDGVRVTRSADKRGRITRQITSSQAMVFTTYDAIDRPVRVETFSSRRAAVIDKEPPVQTITYEYAGEFSWQYATVNVDESLTRYMYTSAGKLASITDPTGVTTRFIYDDLGNLIRCLNAAGDTLTMEYDDCNRLVSVQLPSGATTWVSYDAASRPLQVVDPAGGATRYTYTPAGKIASVTDPLGAVTRYEYNPAGKLVAQVAADGARTTHKVDEYGYISAVEDPLGTVTRYIRDGMGRITQTIDPTGAVWGVSYNSEDTVIEQKDPTGVWHRYTKDNSAGVLQAYDATSASSITTDVLGRLVESINPAGGVTRWVYESAIPESQPFDAVAASSSPTTQSTILKDPVTQVPPADGRWAHNGTATHRVTTRIDAEGGEHREEHDAAGRLLAQISATGGKTTYVYDICGRLASVRDADGYVTEYAYDPDSRLIAKTRAGAQVESFSYDVCGRLKEHRQGGQLVGRYTYDPCGRVVQVTDSAWGTRKFSYDLCGRVKKAVSGVGGVCFFEYDAAGRLTVRRIASDDGFAVTKYSYDAVGNVTSITDPTGAVTRYTYDASGRCVGIQHPDLSQVNYVYDQAGQMVRMSTTRPGESIARLACEWVHDVPSRQTIVRDYLAGENICSTTGFPVETAYRYDRLGRLVQAARAPFMRKDAFTAIDRYGTNPAEEFAATGMYTVKYSYDADSRLVHQHTPYGSITLDYTPAGRVAHKIESTQNEYLTESLQQNSAEEARYSYDMLGYLTRVQVADRVMSWVRDAAGFSLEYTEETSPVTNASAQTLCGLRVRRDEAGKVTQIEDTLSGLWCVYEYDASHQLIAAANSEGIRLVWAYNSAGLLTREEKHRDGALVQTRIFSYEGDRLQSVWVFKAPDTSDSQVPFPEKLDNLVGVVPRGFVCSGWVEYAYNERGFRIRAMSSDEASASWEWDVLGSLERVEIVNSHSATTDLLDVNRPNVRVKFANSAVRGVPVAVAGEGNIESSADTGWSPLLWEPSADLAPDLVGVGAGAVAASGPVLGGRDTILGSETSSFGSTSLGASIGHDFGVSVWGIPASVGWGGTSVAGVEGVLGAVDFLPAGLGLSAQGALVSAGGELMGARVYDPVVGGFLAPDPLEPVAGAGWAGASCAFAGNDPVNLVDPTGLQPITVEQMKQYFDYVKSGQIRRDALNQFWEDIKRNAARFIPSTVEDLQKFWEDFWRDPVAWMNSHPKEMENTGLVIIATALLFTPAAPLAAGFLSEMGFSWLEQRWSDGKIDPTRLQIDGAIGAGSAGVLGLGARLYRGLRAGRHINFETSFGRASLKDGTAVAGAQRASRGSSVVEVPALFAQGSERQAAWSQLRQSRYPKVKVEVRPVTGAGGRSAVEVPPVAVSGVDGSRVASVQGSGVSRGGSQVPLRPVEAARVGEVPPVTGVGSGAAGMQAVKPGGVADDAVAARGSADGVRESGVSLRPVEEAKVEGLPPARGASADEGPTVSMRDVQTHLDEKLEGVRRKEWRGKDKKGRPRTDYYDYNEFIAKEKNYKDAKSDLKEYNARKKQAELEGREFTEAPPEDPGPRPQHALWKGAEERFAPDLQTAMQLDEEGLKHHRVVRSEDYQGQIPQDTAEHLQQATQKIMKDGAPPHYPGANEARTFENHPAKGEGVGDILPTTDVEGNPITYTEMDFMAPQPKIGENGRVELKPNGKPETTRGDDRLIVGSNGSIYYSPDHYHTFILIVE</sequence>
<feature type="region of interest" description="Disordered" evidence="4">
    <location>
        <begin position="2218"/>
        <end position="2237"/>
    </location>
</feature>
<dbReference type="GO" id="GO:0003723">
    <property type="term" value="F:RNA binding"/>
    <property type="evidence" value="ECO:0007669"/>
    <property type="project" value="InterPro"/>
</dbReference>
<feature type="domain" description="Teneurin-like YD-shell" evidence="6">
    <location>
        <begin position="1155"/>
        <end position="1331"/>
    </location>
</feature>
<protein>
    <submittedName>
        <fullName evidence="7">Cell wall-associated polypeptide CWBP200</fullName>
    </submittedName>
</protein>
<dbReference type="Gene3D" id="2.180.10.10">
    <property type="entry name" value="RHS repeat-associated core"/>
    <property type="match status" value="5"/>
</dbReference>
<feature type="domain" description="Teneurin-like YD-shell" evidence="6">
    <location>
        <begin position="772"/>
        <end position="952"/>
    </location>
</feature>
<evidence type="ECO:0000259" key="5">
    <source>
        <dbReference type="Pfam" id="PF20148"/>
    </source>
</evidence>
<evidence type="ECO:0000256" key="1">
    <source>
        <dbReference type="ARBA" id="ARBA00022722"/>
    </source>
</evidence>
<dbReference type="PANTHER" id="PTHR32305:SF15">
    <property type="entry name" value="PROTEIN RHSA-RELATED"/>
    <property type="match status" value="1"/>
</dbReference>
<dbReference type="GO" id="GO:0016787">
    <property type="term" value="F:hydrolase activity"/>
    <property type="evidence" value="ECO:0007669"/>
    <property type="project" value="UniProtKB-KW"/>
</dbReference>
<keyword evidence="1" id="KW-0540">Nuclease</keyword>
<keyword evidence="2" id="KW-0677">Repeat</keyword>
<dbReference type="InterPro" id="IPR031325">
    <property type="entry name" value="RHS_repeat"/>
</dbReference>
<accession>A0A7Z9D7T5</accession>
<dbReference type="EMBL" id="LR134479">
    <property type="protein sequence ID" value="VEI24281.1"/>
    <property type="molecule type" value="Genomic_DNA"/>
</dbReference>
<dbReference type="Pfam" id="PF20148">
    <property type="entry name" value="DUF6531"/>
    <property type="match status" value="1"/>
</dbReference>
<feature type="region of interest" description="Disordered" evidence="4">
    <location>
        <begin position="629"/>
        <end position="649"/>
    </location>
</feature>
<feature type="domain" description="DUF6531" evidence="5">
    <location>
        <begin position="302"/>
        <end position="382"/>
    </location>
</feature>
<dbReference type="SUPFAM" id="SSF53933">
    <property type="entry name" value="Microbial ribonucleases"/>
    <property type="match status" value="1"/>
</dbReference>
<dbReference type="NCBIfam" id="TIGR01643">
    <property type="entry name" value="YD_repeat_2x"/>
    <property type="match status" value="8"/>
</dbReference>
<dbReference type="Gene3D" id="3.10.450.30">
    <property type="entry name" value="Microbial ribonucleases"/>
    <property type="match status" value="1"/>
</dbReference>
<feature type="compositionally biased region" description="Basic and acidic residues" evidence="4">
    <location>
        <begin position="97"/>
        <end position="111"/>
    </location>
</feature>
<dbReference type="RefSeq" id="WP_126500536.1">
    <property type="nucleotide sequence ID" value="NZ_LR134479.1"/>
</dbReference>
<dbReference type="InterPro" id="IPR016191">
    <property type="entry name" value="Ribonuclease/ribotoxin"/>
</dbReference>
<proteinExistence type="predicted"/>
<dbReference type="Pfam" id="PF25023">
    <property type="entry name" value="TEN_YD-shell"/>
    <property type="match status" value="2"/>
</dbReference>